<dbReference type="Pfam" id="PF00188">
    <property type="entry name" value="CAP"/>
    <property type="match status" value="1"/>
</dbReference>
<protein>
    <submittedName>
        <fullName evidence="4">CAP domain-containing protein</fullName>
    </submittedName>
</protein>
<dbReference type="AlphaFoldDB" id="A0A7Y6IMK6"/>
<accession>A0A7Y6IMK6</accession>
<dbReference type="PANTHER" id="PTHR31157:SF1">
    <property type="entry name" value="SCP DOMAIN-CONTAINING PROTEIN"/>
    <property type="match status" value="1"/>
</dbReference>
<dbReference type="PANTHER" id="PTHR31157">
    <property type="entry name" value="SCP DOMAIN-CONTAINING PROTEIN"/>
    <property type="match status" value="1"/>
</dbReference>
<evidence type="ECO:0000256" key="2">
    <source>
        <dbReference type="SAM" id="Phobius"/>
    </source>
</evidence>
<evidence type="ECO:0000313" key="5">
    <source>
        <dbReference type="Proteomes" id="UP000546126"/>
    </source>
</evidence>
<proteinExistence type="predicted"/>
<evidence type="ECO:0000259" key="3">
    <source>
        <dbReference type="Pfam" id="PF00188"/>
    </source>
</evidence>
<sequence length="254" mass="27291">MWQSSHPRHTQRSARRRSHLGALVCLMAALFFAGVLLGTRMNDAAEPTGHIYLSETAPPAAGTPTPTPTHKPARPRADRIPRSTTTATAMPRVRSRVQPTRTPTGDLVPGYTAGDPVRVLGGDAVLQVSPAMAAKVVSLTNAARARRGCAPLRVDARLTRSARAHSMEMASSGRFEHGSPDGASPWDRMERAGYRAGAAENIGRGYASPEEAVRGWLDSRDHRQNILNCRIRAIGVGVVSGPGGPWWTQDFGYS</sequence>
<dbReference type="InterPro" id="IPR014044">
    <property type="entry name" value="CAP_dom"/>
</dbReference>
<organism evidence="4 5">
    <name type="scientific">Nonomuraea rhodomycinica</name>
    <dbReference type="NCBI Taxonomy" id="1712872"/>
    <lineage>
        <taxon>Bacteria</taxon>
        <taxon>Bacillati</taxon>
        <taxon>Actinomycetota</taxon>
        <taxon>Actinomycetes</taxon>
        <taxon>Streptosporangiales</taxon>
        <taxon>Streptosporangiaceae</taxon>
        <taxon>Nonomuraea</taxon>
    </lineage>
</organism>
<reference evidence="4 5" key="1">
    <citation type="submission" date="2020-06" db="EMBL/GenBank/DDBJ databases">
        <authorList>
            <person name="Chanama M."/>
        </authorList>
    </citation>
    <scope>NUCLEOTIDE SEQUENCE [LARGE SCALE GENOMIC DNA]</scope>
    <source>
        <strain evidence="4 5">TBRC6557</strain>
    </source>
</reference>
<feature type="compositionally biased region" description="Low complexity" evidence="1">
    <location>
        <begin position="56"/>
        <end position="70"/>
    </location>
</feature>
<dbReference type="InterPro" id="IPR035940">
    <property type="entry name" value="CAP_sf"/>
</dbReference>
<name>A0A7Y6IMK6_9ACTN</name>
<evidence type="ECO:0000313" key="4">
    <source>
        <dbReference type="EMBL" id="NUW40716.1"/>
    </source>
</evidence>
<dbReference type="Proteomes" id="UP000546126">
    <property type="component" value="Unassembled WGS sequence"/>
</dbReference>
<dbReference type="SUPFAM" id="SSF55797">
    <property type="entry name" value="PR-1-like"/>
    <property type="match status" value="1"/>
</dbReference>
<dbReference type="Gene3D" id="3.40.33.10">
    <property type="entry name" value="CAP"/>
    <property type="match status" value="1"/>
</dbReference>
<keyword evidence="5" id="KW-1185">Reference proteome</keyword>
<evidence type="ECO:0000256" key="1">
    <source>
        <dbReference type="SAM" id="MobiDB-lite"/>
    </source>
</evidence>
<dbReference type="EMBL" id="JABWGO010000002">
    <property type="protein sequence ID" value="NUW40716.1"/>
    <property type="molecule type" value="Genomic_DNA"/>
</dbReference>
<feature type="domain" description="SCP" evidence="3">
    <location>
        <begin position="138"/>
        <end position="251"/>
    </location>
</feature>
<keyword evidence="2" id="KW-0812">Transmembrane</keyword>
<dbReference type="CDD" id="cd05379">
    <property type="entry name" value="CAP_bacterial"/>
    <property type="match status" value="1"/>
</dbReference>
<keyword evidence="2" id="KW-0472">Membrane</keyword>
<keyword evidence="2" id="KW-1133">Transmembrane helix</keyword>
<gene>
    <name evidence="4" type="ORF">HT134_11275</name>
</gene>
<feature type="transmembrane region" description="Helical" evidence="2">
    <location>
        <begin position="20"/>
        <end position="38"/>
    </location>
</feature>
<dbReference type="RefSeq" id="WP_175600323.1">
    <property type="nucleotide sequence ID" value="NZ_JABWGO010000002.1"/>
</dbReference>
<comment type="caution">
    <text evidence="4">The sequence shown here is derived from an EMBL/GenBank/DDBJ whole genome shotgun (WGS) entry which is preliminary data.</text>
</comment>
<feature type="region of interest" description="Disordered" evidence="1">
    <location>
        <begin position="56"/>
        <end position="78"/>
    </location>
</feature>